<name>A0A429G261_9CREN</name>
<gene>
    <name evidence="2" type="ORF">D9Q81_07400</name>
</gene>
<accession>A0A429G261</accession>
<protein>
    <submittedName>
        <fullName evidence="2">Glycosyltransferase WbuB</fullName>
    </submittedName>
</protein>
<dbReference type="GO" id="GO:0016740">
    <property type="term" value="F:transferase activity"/>
    <property type="evidence" value="ECO:0007669"/>
    <property type="project" value="UniProtKB-KW"/>
</dbReference>
<dbReference type="Pfam" id="PF13692">
    <property type="entry name" value="Glyco_trans_1_4"/>
    <property type="match status" value="1"/>
</dbReference>
<comment type="caution">
    <text evidence="2">The sequence shown here is derived from an EMBL/GenBank/DDBJ whole genome shotgun (WGS) entry which is preliminary data.</text>
</comment>
<dbReference type="SUPFAM" id="SSF53756">
    <property type="entry name" value="UDP-Glycosyltransferase/glycogen phosphorylase"/>
    <property type="match status" value="1"/>
</dbReference>
<evidence type="ECO:0000313" key="3">
    <source>
        <dbReference type="Proteomes" id="UP000278149"/>
    </source>
</evidence>
<sequence length="407" mass="47080">MTKKTESRILMILFDNYYPRDPRVRKEISTLIKQGFHVDLVTRRGKDEPEKEERDNLTIKRVSFPLERRGGILYLMLYYGILRHSAFLEISKRRKNKYSLIHINDLPAAISSLIAGKFLRVPVLVDLHEDWPDLILLSARPNSILSRFLSKALYYLLRIEERLVLRLADGIITISETFREDVISRGAKSERVVSVENVIDLNEMRRVEEAIRRKYEKGGRFRLVYVGGLAHDQGVDVPIRAVKELEGSLDLEFIVVGDGADLPRLKALVKNLGLEDRVIFTGWLPFEDAMSYVASADLCVRSGKRSRQLEISLPNKVFQYMYFAKPIAAADFKAIRRIINECECGFLFEPENHVDLAKKIMDNIDHLDEMGRRGREYVESKMNWDIVSEKLIGLYSKIIKHPEVWSP</sequence>
<dbReference type="Pfam" id="PF13439">
    <property type="entry name" value="Glyco_transf_4"/>
    <property type="match status" value="1"/>
</dbReference>
<dbReference type="RefSeq" id="WP_125742425.1">
    <property type="nucleotide sequence ID" value="NZ_RCOR01000041.1"/>
</dbReference>
<dbReference type="AlphaFoldDB" id="A0A429G261"/>
<dbReference type="Proteomes" id="UP000278149">
    <property type="component" value="Unassembled WGS sequence"/>
</dbReference>
<evidence type="ECO:0000259" key="1">
    <source>
        <dbReference type="Pfam" id="PF13439"/>
    </source>
</evidence>
<dbReference type="InterPro" id="IPR028098">
    <property type="entry name" value="Glyco_trans_4-like_N"/>
</dbReference>
<evidence type="ECO:0000313" key="2">
    <source>
        <dbReference type="EMBL" id="RSN67845.1"/>
    </source>
</evidence>
<proteinExistence type="predicted"/>
<feature type="domain" description="Glycosyltransferase subfamily 4-like N-terminal" evidence="1">
    <location>
        <begin position="30"/>
        <end position="202"/>
    </location>
</feature>
<organism evidence="2 3">
    <name type="scientific">Candidatus Korarchaeum cryptofilum</name>
    <dbReference type="NCBI Taxonomy" id="498846"/>
    <lineage>
        <taxon>Archaea</taxon>
        <taxon>Thermoproteota</taxon>
        <taxon>Candidatus Korarchaeia</taxon>
        <taxon>Candidatus Korarchaeales</taxon>
        <taxon>Candidatus Korarchaeaceae</taxon>
        <taxon>Candidatus Korarchaeum</taxon>
    </lineage>
</organism>
<keyword evidence="2" id="KW-0808">Transferase</keyword>
<reference evidence="2 3" key="1">
    <citation type="submission" date="2018-10" db="EMBL/GenBank/DDBJ databases">
        <title>Co-occurring genomic capacity for anaerobic methane metabolism and dissimilatory sulfite reduction discovered in the Korarchaeota.</title>
        <authorList>
            <person name="Mckay L.J."/>
            <person name="Dlakic M."/>
            <person name="Fields M.W."/>
            <person name="Delmont T.O."/>
            <person name="Eren A.M."/>
            <person name="Jay Z.J."/>
            <person name="Klingelsmith K.B."/>
            <person name="Rusch D.B."/>
            <person name="Inskeep W.P."/>
        </authorList>
    </citation>
    <scope>NUCLEOTIDE SEQUENCE [LARGE SCALE GENOMIC DNA]</scope>
    <source>
        <strain evidence="2 3">WS</strain>
    </source>
</reference>
<dbReference type="EMBL" id="RCOR01000041">
    <property type="protein sequence ID" value="RSN67845.1"/>
    <property type="molecule type" value="Genomic_DNA"/>
</dbReference>
<dbReference type="Gene3D" id="3.40.50.2000">
    <property type="entry name" value="Glycogen Phosphorylase B"/>
    <property type="match status" value="2"/>
</dbReference>
<dbReference type="PANTHER" id="PTHR12526">
    <property type="entry name" value="GLYCOSYLTRANSFERASE"/>
    <property type="match status" value="1"/>
</dbReference>
<dbReference type="CDD" id="cd03794">
    <property type="entry name" value="GT4_WbuB-like"/>
    <property type="match status" value="1"/>
</dbReference>